<dbReference type="InterPro" id="IPR027417">
    <property type="entry name" value="P-loop_NTPase"/>
</dbReference>
<dbReference type="OrthoDB" id="7560879at2"/>
<evidence type="ECO:0000313" key="1">
    <source>
        <dbReference type="EMBL" id="MXP30191.1"/>
    </source>
</evidence>
<dbReference type="Pfam" id="PF13481">
    <property type="entry name" value="AAA_25"/>
    <property type="match status" value="1"/>
</dbReference>
<reference evidence="1 2" key="1">
    <citation type="submission" date="2019-12" db="EMBL/GenBank/DDBJ databases">
        <title>Genomic-based taxomic classification of the family Erythrobacteraceae.</title>
        <authorList>
            <person name="Xu L."/>
        </authorList>
    </citation>
    <scope>NUCLEOTIDE SEQUENCE [LARGE SCALE GENOMIC DNA]</scope>
    <source>
        <strain evidence="1 2">KEMB 9005-328</strain>
    </source>
</reference>
<protein>
    <submittedName>
        <fullName evidence="1">AAA family ATPase</fullName>
    </submittedName>
</protein>
<dbReference type="EMBL" id="WTYA01000020">
    <property type="protein sequence ID" value="MXP30191.1"/>
    <property type="molecule type" value="Genomic_DNA"/>
</dbReference>
<dbReference type="Proteomes" id="UP000439780">
    <property type="component" value="Unassembled WGS sequence"/>
</dbReference>
<accession>A0A845AMU7</accession>
<keyword evidence="2" id="KW-1185">Reference proteome</keyword>
<organism evidence="1 2">
    <name type="scientific">Qipengyuania algicida</name>
    <dbReference type="NCBI Taxonomy" id="1836209"/>
    <lineage>
        <taxon>Bacteria</taxon>
        <taxon>Pseudomonadati</taxon>
        <taxon>Pseudomonadota</taxon>
        <taxon>Alphaproteobacteria</taxon>
        <taxon>Sphingomonadales</taxon>
        <taxon>Erythrobacteraceae</taxon>
        <taxon>Qipengyuania</taxon>
    </lineage>
</organism>
<dbReference type="AlphaFoldDB" id="A0A845AMU7"/>
<proteinExistence type="predicted"/>
<gene>
    <name evidence="1" type="ORF">GRI58_15380</name>
</gene>
<evidence type="ECO:0000313" key="2">
    <source>
        <dbReference type="Proteomes" id="UP000439780"/>
    </source>
</evidence>
<name>A0A845AMU7_9SPHN</name>
<sequence length="425" mass="47839">MTEESWISKLKRDGYAAADAIKSTYPMEWAVDGFLPAIGTSIWFGAGATGKTQLLLTLAAQIARPLGNEPHKWLEENVNVCGRILVLSAEDLWGDLMRRLGGIVSSLQVDTEIQEEICSRIHIVPFLSMTSAEFDAKNPCLFFRGDTREWEPTRTLKEIEAYIEEWNSTASPRDRIVGVIMDSATTMAGFETTNAEATTNFLFYLNRLCVRQSLFWAIIGHTLKDNKFDPDNPQINAVARLRGSAMWSTTPRSVVEVRLAHEEENLGRIQGIDRRDILIVNVVKANSYQASRTPRYLQRIEGAAFKDITSLAPRISEGGEIVRMYSDEEISRLSAVFDLVSELFDNSARGRVTFRELSKKFEESSANDPFIQMDGNPRHDPGKAPHGGFAWCLHQIQNKNGIHYYRQGFDRGDLASARKILTEGR</sequence>
<dbReference type="SUPFAM" id="SSF52540">
    <property type="entry name" value="P-loop containing nucleoside triphosphate hydrolases"/>
    <property type="match status" value="1"/>
</dbReference>
<dbReference type="RefSeq" id="WP_160754493.1">
    <property type="nucleotide sequence ID" value="NZ_WTYA01000020.1"/>
</dbReference>
<dbReference type="Gene3D" id="3.40.50.300">
    <property type="entry name" value="P-loop containing nucleotide triphosphate hydrolases"/>
    <property type="match status" value="1"/>
</dbReference>
<comment type="caution">
    <text evidence="1">The sequence shown here is derived from an EMBL/GenBank/DDBJ whole genome shotgun (WGS) entry which is preliminary data.</text>
</comment>